<reference evidence="1" key="2">
    <citation type="submission" date="2015-06" db="UniProtKB">
        <authorList>
            <consortium name="EnsemblPlants"/>
        </authorList>
    </citation>
    <scope>IDENTIFICATION</scope>
</reference>
<dbReference type="Gramene" id="ORUFI04G16200.1">
    <property type="protein sequence ID" value="ORUFI04G16200.1"/>
    <property type="gene ID" value="ORUFI04G16200"/>
</dbReference>
<dbReference type="HOGENOM" id="CLU_1484327_0_0_1"/>
<name>A0A0E0PA25_ORYRU</name>
<accession>A0A0E0PA25</accession>
<protein>
    <submittedName>
        <fullName evidence="1">Uncharacterized protein</fullName>
    </submittedName>
</protein>
<dbReference type="EnsemblPlants" id="ORUFI04G16200.1">
    <property type="protein sequence ID" value="ORUFI04G16200.1"/>
    <property type="gene ID" value="ORUFI04G16200"/>
</dbReference>
<reference evidence="2" key="1">
    <citation type="submission" date="2013-06" db="EMBL/GenBank/DDBJ databases">
        <authorList>
            <person name="Zhao Q."/>
        </authorList>
    </citation>
    <scope>NUCLEOTIDE SEQUENCE</scope>
    <source>
        <strain evidence="2">cv. W1943</strain>
    </source>
</reference>
<dbReference type="AlphaFoldDB" id="A0A0E0PA25"/>
<evidence type="ECO:0000313" key="1">
    <source>
        <dbReference type="EnsemblPlants" id="ORUFI04G16200.1"/>
    </source>
</evidence>
<organism evidence="1 2">
    <name type="scientific">Oryza rufipogon</name>
    <name type="common">Brownbeard rice</name>
    <name type="synonym">Asian wild rice</name>
    <dbReference type="NCBI Taxonomy" id="4529"/>
    <lineage>
        <taxon>Eukaryota</taxon>
        <taxon>Viridiplantae</taxon>
        <taxon>Streptophyta</taxon>
        <taxon>Embryophyta</taxon>
        <taxon>Tracheophyta</taxon>
        <taxon>Spermatophyta</taxon>
        <taxon>Magnoliopsida</taxon>
        <taxon>Liliopsida</taxon>
        <taxon>Poales</taxon>
        <taxon>Poaceae</taxon>
        <taxon>BOP clade</taxon>
        <taxon>Oryzoideae</taxon>
        <taxon>Oryzeae</taxon>
        <taxon>Oryzinae</taxon>
        <taxon>Oryza</taxon>
    </lineage>
</organism>
<sequence length="182" mass="20265">MPPPLPLRSPPHRARLAHIAFLLEAAKREGGGRTEAAAAVAVKAHGTRWRWWRLPPLAQQGRRAEVWAALGGGQGSARRLDLALRPHGGSTWRRERLPTVRRRTAGAGRRRWHSRSGARSKDIPGCTKFIKTGLQNEELLEKMFEDIRNTGFLELSKQVSQTLSDHLQLLVELAPTGVGVWS</sequence>
<keyword evidence="2" id="KW-1185">Reference proteome</keyword>
<evidence type="ECO:0000313" key="2">
    <source>
        <dbReference type="Proteomes" id="UP000008022"/>
    </source>
</evidence>
<proteinExistence type="predicted"/>
<dbReference type="Proteomes" id="UP000008022">
    <property type="component" value="Unassembled WGS sequence"/>
</dbReference>